<evidence type="ECO:0000256" key="1">
    <source>
        <dbReference type="SAM" id="MobiDB-lite"/>
    </source>
</evidence>
<protein>
    <submittedName>
        <fullName evidence="2">Uncharacterized protein</fullName>
    </submittedName>
</protein>
<feature type="region of interest" description="Disordered" evidence="1">
    <location>
        <begin position="22"/>
        <end position="81"/>
    </location>
</feature>
<accession>K8EPM1</accession>
<evidence type="ECO:0000313" key="3">
    <source>
        <dbReference type="Proteomes" id="UP000198341"/>
    </source>
</evidence>
<feature type="compositionally biased region" description="Basic and acidic residues" evidence="1">
    <location>
        <begin position="26"/>
        <end position="35"/>
    </location>
</feature>
<dbReference type="KEGG" id="bpg:Bathy01g01760"/>
<dbReference type="RefSeq" id="XP_007515486.1">
    <property type="nucleotide sequence ID" value="XM_007515424.1"/>
</dbReference>
<gene>
    <name evidence="2" type="ORF">Bathy01g01760</name>
</gene>
<dbReference type="Proteomes" id="UP000198341">
    <property type="component" value="Chromosome 1"/>
</dbReference>
<reference evidence="2 3" key="1">
    <citation type="submission" date="2011-10" db="EMBL/GenBank/DDBJ databases">
        <authorList>
            <person name="Genoscope - CEA"/>
        </authorList>
    </citation>
    <scope>NUCLEOTIDE SEQUENCE [LARGE SCALE GENOMIC DNA]</scope>
    <source>
        <strain evidence="2 3">RCC 1105</strain>
    </source>
</reference>
<organism evidence="2 3">
    <name type="scientific">Bathycoccus prasinos</name>
    <dbReference type="NCBI Taxonomy" id="41875"/>
    <lineage>
        <taxon>Eukaryota</taxon>
        <taxon>Viridiplantae</taxon>
        <taxon>Chlorophyta</taxon>
        <taxon>Mamiellophyceae</taxon>
        <taxon>Mamiellales</taxon>
        <taxon>Bathycoccaceae</taxon>
        <taxon>Bathycoccus</taxon>
    </lineage>
</organism>
<name>K8EPM1_9CHLO</name>
<dbReference type="EMBL" id="FO082278">
    <property type="protein sequence ID" value="CCO14365.1"/>
    <property type="molecule type" value="Genomic_DNA"/>
</dbReference>
<dbReference type="AlphaFoldDB" id="K8EPM1"/>
<dbReference type="GeneID" id="19017911"/>
<evidence type="ECO:0000313" key="2">
    <source>
        <dbReference type="EMBL" id="CCO14365.1"/>
    </source>
</evidence>
<keyword evidence="3" id="KW-1185">Reference proteome</keyword>
<sequence>MKARLVSSSRLLLRESLVSSLRRKKENGFKSEKSRLKSNAFASSSSSSSSLEKKNNDEEDGEIADKTNRAQQQQRKEHHTLSPQTCERLKILLSVDNQGLDTMLSTSEGREILSSTDSKVLLTQLKVLQSAIPFAKDNLSVLVVEAPILLRYDERAIGKAIRNIVPYSISSKDGGVKVNVNLVSCETLCKKCPSAFAHCLRLTLLDVPFRKWELSLREWISSGGDDWAHCFTARPIVCSEWGYKRQIQSFERKNLEAWTRKDRDSNRVYSVGGRKVKLTSDQNEDEDD</sequence>
<proteinExistence type="predicted"/>